<evidence type="ECO:0000259" key="2">
    <source>
        <dbReference type="SMART" id="SM00768"/>
    </source>
</evidence>
<name>A0AAD6QU54_9ROSI</name>
<gene>
    <name evidence="3" type="ORF">NC653_013342</name>
</gene>
<accession>A0AAD6QU54</accession>
<dbReference type="SMART" id="SM00768">
    <property type="entry name" value="X8"/>
    <property type="match status" value="1"/>
</dbReference>
<keyword evidence="4" id="KW-1185">Reference proteome</keyword>
<dbReference type="EMBL" id="JAQIZT010000005">
    <property type="protein sequence ID" value="KAJ6996715.1"/>
    <property type="molecule type" value="Genomic_DNA"/>
</dbReference>
<dbReference type="Proteomes" id="UP001164929">
    <property type="component" value="Chromosome 5"/>
</dbReference>
<dbReference type="Gene3D" id="1.20.58.1040">
    <property type="match status" value="1"/>
</dbReference>
<organism evidence="3 4">
    <name type="scientific">Populus alba x Populus x berolinensis</name>
    <dbReference type="NCBI Taxonomy" id="444605"/>
    <lineage>
        <taxon>Eukaryota</taxon>
        <taxon>Viridiplantae</taxon>
        <taxon>Streptophyta</taxon>
        <taxon>Embryophyta</taxon>
        <taxon>Tracheophyta</taxon>
        <taxon>Spermatophyta</taxon>
        <taxon>Magnoliopsida</taxon>
        <taxon>eudicotyledons</taxon>
        <taxon>Gunneridae</taxon>
        <taxon>Pentapetalae</taxon>
        <taxon>rosids</taxon>
        <taxon>fabids</taxon>
        <taxon>Malpighiales</taxon>
        <taxon>Salicaceae</taxon>
        <taxon>Saliceae</taxon>
        <taxon>Populus</taxon>
    </lineage>
</organism>
<dbReference type="Pfam" id="PF07983">
    <property type="entry name" value="X8"/>
    <property type="match status" value="1"/>
</dbReference>
<sequence length="179" mass="19912">MFYIATSFDANYDTLVWTLKKNSVGDLKIIMGEVGWPPDSKISIYLSGKGDEKMLIAAYGVQYMPSQWCLLNEENKNLTMIQLKSAMPCSLADCRRLDYGSSCNKLDFDGNVSYAFNMYFQVHGLDEGACDFNGLAMMVKTSACRGDFHFPLQLVGAGERLKLAYETSIISGLMLAFSP</sequence>
<dbReference type="AlphaFoldDB" id="A0AAD6QU54"/>
<keyword evidence="1" id="KW-0732">Signal</keyword>
<protein>
    <recommendedName>
        <fullName evidence="2">X8 domain-containing protein</fullName>
    </recommendedName>
</protein>
<dbReference type="InterPro" id="IPR012946">
    <property type="entry name" value="X8"/>
</dbReference>
<feature type="domain" description="X8" evidence="2">
    <location>
        <begin position="67"/>
        <end position="146"/>
    </location>
</feature>
<reference evidence="3" key="1">
    <citation type="journal article" date="2023" name="Mol. Ecol. Resour.">
        <title>Chromosome-level genome assembly of a triploid poplar Populus alba 'Berolinensis'.</title>
        <authorList>
            <person name="Chen S."/>
            <person name="Yu Y."/>
            <person name="Wang X."/>
            <person name="Wang S."/>
            <person name="Zhang T."/>
            <person name="Zhou Y."/>
            <person name="He R."/>
            <person name="Meng N."/>
            <person name="Wang Y."/>
            <person name="Liu W."/>
            <person name="Liu Z."/>
            <person name="Liu J."/>
            <person name="Guo Q."/>
            <person name="Huang H."/>
            <person name="Sederoff R.R."/>
            <person name="Wang G."/>
            <person name="Qu G."/>
            <person name="Chen S."/>
        </authorList>
    </citation>
    <scope>NUCLEOTIDE SEQUENCE</scope>
    <source>
        <strain evidence="3">SC-2020</strain>
    </source>
</reference>
<comment type="caution">
    <text evidence="3">The sequence shown here is derived from an EMBL/GenBank/DDBJ whole genome shotgun (WGS) entry which is preliminary data.</text>
</comment>
<dbReference type="Gene3D" id="3.20.20.80">
    <property type="entry name" value="Glycosidases"/>
    <property type="match status" value="1"/>
</dbReference>
<evidence type="ECO:0000313" key="4">
    <source>
        <dbReference type="Proteomes" id="UP001164929"/>
    </source>
</evidence>
<evidence type="ECO:0000313" key="3">
    <source>
        <dbReference type="EMBL" id="KAJ6996715.1"/>
    </source>
</evidence>
<proteinExistence type="predicted"/>
<evidence type="ECO:0000256" key="1">
    <source>
        <dbReference type="ARBA" id="ARBA00022729"/>
    </source>
</evidence>